<dbReference type="GeneID" id="93622279"/>
<evidence type="ECO:0000313" key="2">
    <source>
        <dbReference type="Proteomes" id="UP000009138"/>
    </source>
</evidence>
<dbReference type="EMBL" id="CH476747">
    <property type="protein sequence ID" value="EIE90603.1"/>
    <property type="molecule type" value="Genomic_DNA"/>
</dbReference>
<keyword evidence="2" id="KW-1185">Reference proteome</keyword>
<gene>
    <name evidence="1" type="ORF">RO3G_15314</name>
</gene>
<dbReference type="AlphaFoldDB" id="I1CQ73"/>
<proteinExistence type="predicted"/>
<dbReference type="VEuPathDB" id="FungiDB:RO3G_15314"/>
<organism evidence="1 2">
    <name type="scientific">Rhizopus delemar (strain RA 99-880 / ATCC MYA-4621 / FGSC 9543 / NRRL 43880)</name>
    <name type="common">Mucormycosis agent</name>
    <name type="synonym">Rhizopus arrhizus var. delemar</name>
    <dbReference type="NCBI Taxonomy" id="246409"/>
    <lineage>
        <taxon>Eukaryota</taxon>
        <taxon>Fungi</taxon>
        <taxon>Fungi incertae sedis</taxon>
        <taxon>Mucoromycota</taxon>
        <taxon>Mucoromycotina</taxon>
        <taxon>Mucoromycetes</taxon>
        <taxon>Mucorales</taxon>
        <taxon>Mucorineae</taxon>
        <taxon>Rhizopodaceae</taxon>
        <taxon>Rhizopus</taxon>
    </lineage>
</organism>
<name>I1CQ73_RHIO9</name>
<dbReference type="InParanoid" id="I1CQ73"/>
<accession>I1CQ73</accession>
<dbReference type="Proteomes" id="UP000009138">
    <property type="component" value="Unassembled WGS sequence"/>
</dbReference>
<evidence type="ECO:0000313" key="1">
    <source>
        <dbReference type="EMBL" id="EIE90603.1"/>
    </source>
</evidence>
<protein>
    <submittedName>
        <fullName evidence="1">Uncharacterized protein</fullName>
    </submittedName>
</protein>
<dbReference type="RefSeq" id="XP_067525999.1">
    <property type="nucleotide sequence ID" value="XM_067669898.1"/>
</dbReference>
<sequence>MQQLQFLLIILLLVMRSSLETLLVHTLILYTMIHTPGRFLMD</sequence>
<reference evidence="1 2" key="1">
    <citation type="journal article" date="2009" name="PLoS Genet.">
        <title>Genomic analysis of the basal lineage fungus Rhizopus oryzae reveals a whole-genome duplication.</title>
        <authorList>
            <person name="Ma L.-J."/>
            <person name="Ibrahim A.S."/>
            <person name="Skory C."/>
            <person name="Grabherr M.G."/>
            <person name="Burger G."/>
            <person name="Butler M."/>
            <person name="Elias M."/>
            <person name="Idnurm A."/>
            <person name="Lang B.F."/>
            <person name="Sone T."/>
            <person name="Abe A."/>
            <person name="Calvo S.E."/>
            <person name="Corrochano L.M."/>
            <person name="Engels R."/>
            <person name="Fu J."/>
            <person name="Hansberg W."/>
            <person name="Kim J.-M."/>
            <person name="Kodira C.D."/>
            <person name="Koehrsen M.J."/>
            <person name="Liu B."/>
            <person name="Miranda-Saavedra D."/>
            <person name="O'Leary S."/>
            <person name="Ortiz-Castellanos L."/>
            <person name="Poulter R."/>
            <person name="Rodriguez-Romero J."/>
            <person name="Ruiz-Herrera J."/>
            <person name="Shen Y.-Q."/>
            <person name="Zeng Q."/>
            <person name="Galagan J."/>
            <person name="Birren B.W."/>
            <person name="Cuomo C.A."/>
            <person name="Wickes B.L."/>
        </authorList>
    </citation>
    <scope>NUCLEOTIDE SEQUENCE [LARGE SCALE GENOMIC DNA]</scope>
    <source>
        <strain evidence="2">RA 99-880 / ATCC MYA-4621 / FGSC 9543 / NRRL 43880</strain>
    </source>
</reference>